<reference evidence="1" key="3">
    <citation type="journal article" date="2017" name="Nature">
        <title>Genome sequence of the progenitor of the wheat D genome Aegilops tauschii.</title>
        <authorList>
            <person name="Luo M.C."/>
            <person name="Gu Y.Q."/>
            <person name="Puiu D."/>
            <person name="Wang H."/>
            <person name="Twardziok S.O."/>
            <person name="Deal K.R."/>
            <person name="Huo N."/>
            <person name="Zhu T."/>
            <person name="Wang L."/>
            <person name="Wang Y."/>
            <person name="McGuire P.E."/>
            <person name="Liu S."/>
            <person name="Long H."/>
            <person name="Ramasamy R.K."/>
            <person name="Rodriguez J.C."/>
            <person name="Van S.L."/>
            <person name="Yuan L."/>
            <person name="Wang Z."/>
            <person name="Xia Z."/>
            <person name="Xiao L."/>
            <person name="Anderson O.D."/>
            <person name="Ouyang S."/>
            <person name="Liang Y."/>
            <person name="Zimin A.V."/>
            <person name="Pertea G."/>
            <person name="Qi P."/>
            <person name="Bennetzen J.L."/>
            <person name="Dai X."/>
            <person name="Dawson M.W."/>
            <person name="Muller H.G."/>
            <person name="Kugler K."/>
            <person name="Rivarola-Duarte L."/>
            <person name="Spannagl M."/>
            <person name="Mayer K.F.X."/>
            <person name="Lu F.H."/>
            <person name="Bevan M.W."/>
            <person name="Leroy P."/>
            <person name="Li P."/>
            <person name="You F.M."/>
            <person name="Sun Q."/>
            <person name="Liu Z."/>
            <person name="Lyons E."/>
            <person name="Wicker T."/>
            <person name="Salzberg S.L."/>
            <person name="Devos K.M."/>
            <person name="Dvorak J."/>
        </authorList>
    </citation>
    <scope>NUCLEOTIDE SEQUENCE [LARGE SCALE GENOMIC DNA]</scope>
    <source>
        <strain evidence="1">cv. AL8/78</strain>
    </source>
</reference>
<reference evidence="2" key="1">
    <citation type="journal article" date="2014" name="Science">
        <title>Ancient hybridizations among the ancestral genomes of bread wheat.</title>
        <authorList>
            <consortium name="International Wheat Genome Sequencing Consortium,"/>
            <person name="Marcussen T."/>
            <person name="Sandve S.R."/>
            <person name="Heier L."/>
            <person name="Spannagl M."/>
            <person name="Pfeifer M."/>
            <person name="Jakobsen K.S."/>
            <person name="Wulff B.B."/>
            <person name="Steuernagel B."/>
            <person name="Mayer K.F."/>
            <person name="Olsen O.A."/>
        </authorList>
    </citation>
    <scope>NUCLEOTIDE SEQUENCE [LARGE SCALE GENOMIC DNA]</scope>
    <source>
        <strain evidence="2">cv. AL8/78</strain>
    </source>
</reference>
<reference evidence="1" key="4">
    <citation type="submission" date="2019-03" db="UniProtKB">
        <authorList>
            <consortium name="EnsemblPlants"/>
        </authorList>
    </citation>
    <scope>IDENTIFICATION</scope>
</reference>
<evidence type="ECO:0000313" key="2">
    <source>
        <dbReference type="Proteomes" id="UP000015105"/>
    </source>
</evidence>
<dbReference type="EnsemblPlants" id="AET7Gv20373200.26">
    <property type="protein sequence ID" value="AET7Gv20373200.26"/>
    <property type="gene ID" value="AET7Gv20373200"/>
</dbReference>
<dbReference type="Proteomes" id="UP000015105">
    <property type="component" value="Chromosome 7D"/>
</dbReference>
<proteinExistence type="predicted"/>
<sequence length="51" mass="6186">RVSEDEYFEAAKIHPRLKTRLNNFNRQFESTDKSDDDYVPIRPEWTTVDRV</sequence>
<accession>A0A453QY72</accession>
<evidence type="ECO:0000313" key="1">
    <source>
        <dbReference type="EnsemblPlants" id="AET7Gv20373200.26"/>
    </source>
</evidence>
<keyword evidence="2" id="KW-1185">Reference proteome</keyword>
<reference evidence="1" key="5">
    <citation type="journal article" date="2021" name="G3 (Bethesda)">
        <title>Aegilops tauschii genome assembly Aet v5.0 features greater sequence contiguity and improved annotation.</title>
        <authorList>
            <person name="Wang L."/>
            <person name="Zhu T."/>
            <person name="Rodriguez J.C."/>
            <person name="Deal K.R."/>
            <person name="Dubcovsky J."/>
            <person name="McGuire P.E."/>
            <person name="Lux T."/>
            <person name="Spannagl M."/>
            <person name="Mayer K.F.X."/>
            <person name="Baldrich P."/>
            <person name="Meyers B.C."/>
            <person name="Huo N."/>
            <person name="Gu Y.Q."/>
            <person name="Zhou H."/>
            <person name="Devos K.M."/>
            <person name="Bennetzen J.L."/>
            <person name="Unver T."/>
            <person name="Budak H."/>
            <person name="Gulick P.J."/>
            <person name="Galiba G."/>
            <person name="Kalapos B."/>
            <person name="Nelson D.R."/>
            <person name="Li P."/>
            <person name="You F.M."/>
            <person name="Luo M.C."/>
            <person name="Dvorak J."/>
        </authorList>
    </citation>
    <scope>NUCLEOTIDE SEQUENCE [LARGE SCALE GENOMIC DNA]</scope>
    <source>
        <strain evidence="1">cv. AL8/78</strain>
    </source>
</reference>
<name>A0A453QY72_AEGTS</name>
<organism evidence="1 2">
    <name type="scientific">Aegilops tauschii subsp. strangulata</name>
    <name type="common">Goatgrass</name>
    <dbReference type="NCBI Taxonomy" id="200361"/>
    <lineage>
        <taxon>Eukaryota</taxon>
        <taxon>Viridiplantae</taxon>
        <taxon>Streptophyta</taxon>
        <taxon>Embryophyta</taxon>
        <taxon>Tracheophyta</taxon>
        <taxon>Spermatophyta</taxon>
        <taxon>Magnoliopsida</taxon>
        <taxon>Liliopsida</taxon>
        <taxon>Poales</taxon>
        <taxon>Poaceae</taxon>
        <taxon>BOP clade</taxon>
        <taxon>Pooideae</taxon>
        <taxon>Triticodae</taxon>
        <taxon>Triticeae</taxon>
        <taxon>Triticinae</taxon>
        <taxon>Aegilops</taxon>
    </lineage>
</organism>
<reference evidence="2" key="2">
    <citation type="journal article" date="2017" name="Nat. Plants">
        <title>The Aegilops tauschii genome reveals multiple impacts of transposons.</title>
        <authorList>
            <person name="Zhao G."/>
            <person name="Zou C."/>
            <person name="Li K."/>
            <person name="Wang K."/>
            <person name="Li T."/>
            <person name="Gao L."/>
            <person name="Zhang X."/>
            <person name="Wang H."/>
            <person name="Yang Z."/>
            <person name="Liu X."/>
            <person name="Jiang W."/>
            <person name="Mao L."/>
            <person name="Kong X."/>
            <person name="Jiao Y."/>
            <person name="Jia J."/>
        </authorList>
    </citation>
    <scope>NUCLEOTIDE SEQUENCE [LARGE SCALE GENOMIC DNA]</scope>
    <source>
        <strain evidence="2">cv. AL8/78</strain>
    </source>
</reference>
<dbReference type="Gramene" id="AET7Gv20373200.26">
    <property type="protein sequence ID" value="AET7Gv20373200.26"/>
    <property type="gene ID" value="AET7Gv20373200"/>
</dbReference>
<dbReference type="AlphaFoldDB" id="A0A453QY72"/>
<protein>
    <submittedName>
        <fullName evidence="1">Uncharacterized protein</fullName>
    </submittedName>
</protein>